<feature type="coiled-coil region" evidence="1">
    <location>
        <begin position="201"/>
        <end position="231"/>
    </location>
</feature>
<dbReference type="Proteomes" id="UP000046395">
    <property type="component" value="Unassembled WGS sequence"/>
</dbReference>
<name>A0A5S6QKE8_TRIMR</name>
<feature type="region of interest" description="Disordered" evidence="2">
    <location>
        <begin position="106"/>
        <end position="148"/>
    </location>
</feature>
<feature type="region of interest" description="Disordered" evidence="2">
    <location>
        <begin position="645"/>
        <end position="664"/>
    </location>
</feature>
<dbReference type="WBParaSite" id="TMUE_2000007639.1">
    <property type="protein sequence ID" value="TMUE_2000007639.1"/>
    <property type="gene ID" value="WBGene00286910"/>
</dbReference>
<organism evidence="3 4">
    <name type="scientific">Trichuris muris</name>
    <name type="common">Mouse whipworm</name>
    <dbReference type="NCBI Taxonomy" id="70415"/>
    <lineage>
        <taxon>Eukaryota</taxon>
        <taxon>Metazoa</taxon>
        <taxon>Ecdysozoa</taxon>
        <taxon>Nematoda</taxon>
        <taxon>Enoplea</taxon>
        <taxon>Dorylaimia</taxon>
        <taxon>Trichinellida</taxon>
        <taxon>Trichuridae</taxon>
        <taxon>Trichuris</taxon>
    </lineage>
</organism>
<evidence type="ECO:0000256" key="1">
    <source>
        <dbReference type="SAM" id="Coils"/>
    </source>
</evidence>
<evidence type="ECO:0000256" key="2">
    <source>
        <dbReference type="SAM" id="MobiDB-lite"/>
    </source>
</evidence>
<feature type="compositionally biased region" description="Basic and acidic residues" evidence="2">
    <location>
        <begin position="961"/>
        <end position="976"/>
    </location>
</feature>
<feature type="region of interest" description="Disordered" evidence="2">
    <location>
        <begin position="678"/>
        <end position="732"/>
    </location>
</feature>
<feature type="compositionally biased region" description="Gly residues" evidence="2">
    <location>
        <begin position="318"/>
        <end position="331"/>
    </location>
</feature>
<accession>A0A5S6QKE8</accession>
<feature type="compositionally biased region" description="Low complexity" evidence="2">
    <location>
        <begin position="107"/>
        <end position="126"/>
    </location>
</feature>
<feature type="region of interest" description="Disordered" evidence="2">
    <location>
        <begin position="317"/>
        <end position="336"/>
    </location>
</feature>
<keyword evidence="1" id="KW-0175">Coiled coil</keyword>
<feature type="region of interest" description="Disordered" evidence="2">
    <location>
        <begin position="418"/>
        <end position="446"/>
    </location>
</feature>
<dbReference type="AlphaFoldDB" id="A0A5S6QKE8"/>
<reference evidence="4" key="1">
    <citation type="submission" date="2019-12" db="UniProtKB">
        <authorList>
            <consortium name="WormBaseParasite"/>
        </authorList>
    </citation>
    <scope>IDENTIFICATION</scope>
</reference>
<evidence type="ECO:0000313" key="3">
    <source>
        <dbReference type="Proteomes" id="UP000046395"/>
    </source>
</evidence>
<sequence>MSGHSSPTSEHGKGRHAEYFLETFPTATSFMMNPKEFVERLTRIRDNKRNVLEAMGKLKSKFEGDIDKIKLQRLVSLYDDLKKQEDEYLCIFRSVFPGKHGSTDSLPGATAAGSGATSSPTGSTGSRKATASDPVEQQGSKRSNWCPNVAMSSSGDSAFFELQEAQDALVKMLEHHKTMQGLDVSRTVERVKQRQPPEFNKADLSKQRERLMAKQVELEQLKAKLETFKRLCSQPANAATDQSNGNGPADVDDDEFVQERLSALRDRKEHMEGLLRDLHNFEEDIGQAISPQARLPTESAECVNSLLDGELRIIDEATGGGKSSQNGGGSDNGNEAKRHLESKIQSHIETIQKLKEEQGRLMAMKNKLLMLNSAAEQQQAAYVEGLVAPNARSLKQMSAFQAGNLGAIQESLAKRRPLFGSSTNSSAGMSDDDDDDDSFEHVGDLQDSDQRAAVLRSAGQKIMNPFPSSVYRRCNVTGEIGDLVGAHRTKKQKESGAADPCGFKNAANGVGRKGSLTNFGTSSLEQQYQQLQQHIDSIRAIFKEVALTGAVVDEGTSANKRQPCDDSVCSNHRNSVCYFNAQQQQQQAVMLAVLTCQQQIQMQQMELASLRNWCHSTLGEAGRPPRPEREQVKDVFAARYRQPLWSNGHHKSPECRPPTDQEAYYGDAAFEGPCTSFEEPASCHMRGGTEERELQARRGRNGSKEPTADDEPSRLQSGTAASDADNVGQLPSADDEVRQEMATLMELNKQRPEYLLQLLRQLRSLSLEQLDTAGTGRDEAKTEMCPAENDRCCNVAEKSVHFHRSPTASGAEEFNVAAPPEKLRNVSFHSVCLSVRSEPSAEPVPLELIEVKKNVLEKTKLVMEEADRIMRAEFGNWEDGFLDENALLVLRFALLVKLKECLFNGDDSSLFLVKVSDELHPVLYAFVDRSFNECWPELRSNLEGLVIRQLETALQMAPDSGGERNRCAEPLSKSDQEETTGEVVEHCAQLTSVSESLACREELCLQADSAKTSRNFESMKIAFIDDLPSDESAIQCEEGQSTRDGSSDGSNSLNSMEIVNAESCSDSVRFIENDKQEYSSVTVDYKAVHPNRVKCTNTVTVHVPNDRERANRVVRVQRAPLPS</sequence>
<feature type="compositionally biased region" description="Polar residues" evidence="2">
    <location>
        <begin position="135"/>
        <end position="148"/>
    </location>
</feature>
<evidence type="ECO:0000313" key="4">
    <source>
        <dbReference type="WBParaSite" id="TMUE_2000007639.1"/>
    </source>
</evidence>
<feature type="compositionally biased region" description="Basic and acidic residues" evidence="2">
    <location>
        <begin position="687"/>
        <end position="713"/>
    </location>
</feature>
<keyword evidence="3" id="KW-1185">Reference proteome</keyword>
<feature type="region of interest" description="Disordered" evidence="2">
    <location>
        <begin position="957"/>
        <end position="980"/>
    </location>
</feature>
<proteinExistence type="predicted"/>
<protein>
    <submittedName>
        <fullName evidence="4">Pericentriolar material 1 protein C-terminal domain-containing protein</fullName>
    </submittedName>
</protein>